<gene>
    <name evidence="2" type="ORF">RF11_13249</name>
</gene>
<sequence length="145" mass="17216">MTTLKTALKDTTLCKSNRNKILADIQNLENQLEELNKTMGINKHQFHFNKDILNSLEKILNESGKNIDILSQDFPRHHGISIMAVQEALEEHKFKYIRAFNERKFRINILKNYIYLIKETRKNIQKTKQELQRLELFLETAKKCN</sequence>
<reference evidence="2 3" key="1">
    <citation type="journal article" date="2014" name="Genome Biol. Evol.">
        <title>The genome of the myxosporean Thelohanellus kitauei shows adaptations to nutrient acquisition within its fish host.</title>
        <authorList>
            <person name="Yang Y."/>
            <person name="Xiong J."/>
            <person name="Zhou Z."/>
            <person name="Huo F."/>
            <person name="Miao W."/>
            <person name="Ran C."/>
            <person name="Liu Y."/>
            <person name="Zhang J."/>
            <person name="Feng J."/>
            <person name="Wang M."/>
            <person name="Wang M."/>
            <person name="Wang L."/>
            <person name="Yao B."/>
        </authorList>
    </citation>
    <scope>NUCLEOTIDE SEQUENCE [LARGE SCALE GENOMIC DNA]</scope>
    <source>
        <strain evidence="2">Wuqing</strain>
    </source>
</reference>
<protein>
    <submittedName>
        <fullName evidence="2">Uncharacterized protein</fullName>
    </submittedName>
</protein>
<evidence type="ECO:0000313" key="3">
    <source>
        <dbReference type="Proteomes" id="UP000031668"/>
    </source>
</evidence>
<name>A0A0C2JHY7_THEKT</name>
<proteinExistence type="predicted"/>
<accession>A0A0C2JHY7</accession>
<evidence type="ECO:0000256" key="1">
    <source>
        <dbReference type="SAM" id="Coils"/>
    </source>
</evidence>
<dbReference type="EMBL" id="JWZT01002664">
    <property type="protein sequence ID" value="KII68933.1"/>
    <property type="molecule type" value="Genomic_DNA"/>
</dbReference>
<keyword evidence="1" id="KW-0175">Coiled coil</keyword>
<comment type="caution">
    <text evidence="2">The sequence shown here is derived from an EMBL/GenBank/DDBJ whole genome shotgun (WGS) entry which is preliminary data.</text>
</comment>
<feature type="coiled-coil region" evidence="1">
    <location>
        <begin position="110"/>
        <end position="137"/>
    </location>
</feature>
<dbReference type="Proteomes" id="UP000031668">
    <property type="component" value="Unassembled WGS sequence"/>
</dbReference>
<feature type="coiled-coil region" evidence="1">
    <location>
        <begin position="18"/>
        <end position="45"/>
    </location>
</feature>
<evidence type="ECO:0000313" key="2">
    <source>
        <dbReference type="EMBL" id="KII68933.1"/>
    </source>
</evidence>
<organism evidence="2 3">
    <name type="scientific">Thelohanellus kitauei</name>
    <name type="common">Myxosporean</name>
    <dbReference type="NCBI Taxonomy" id="669202"/>
    <lineage>
        <taxon>Eukaryota</taxon>
        <taxon>Metazoa</taxon>
        <taxon>Cnidaria</taxon>
        <taxon>Myxozoa</taxon>
        <taxon>Myxosporea</taxon>
        <taxon>Bivalvulida</taxon>
        <taxon>Platysporina</taxon>
        <taxon>Myxobolidae</taxon>
        <taxon>Thelohanellus</taxon>
    </lineage>
</organism>
<dbReference type="AlphaFoldDB" id="A0A0C2JHY7"/>
<keyword evidence="3" id="KW-1185">Reference proteome</keyword>